<feature type="domain" description="LysM" evidence="3">
    <location>
        <begin position="23"/>
        <end position="67"/>
    </location>
</feature>
<organism evidence="4 5">
    <name type="scientific">Pterulicium gracile</name>
    <dbReference type="NCBI Taxonomy" id="1884261"/>
    <lineage>
        <taxon>Eukaryota</taxon>
        <taxon>Fungi</taxon>
        <taxon>Dikarya</taxon>
        <taxon>Basidiomycota</taxon>
        <taxon>Agaricomycotina</taxon>
        <taxon>Agaricomycetes</taxon>
        <taxon>Agaricomycetidae</taxon>
        <taxon>Agaricales</taxon>
        <taxon>Pleurotineae</taxon>
        <taxon>Pterulaceae</taxon>
        <taxon>Pterulicium</taxon>
    </lineage>
</organism>
<dbReference type="PANTHER" id="PTHR47700:SF2">
    <property type="entry name" value="CHITINASE"/>
    <property type="match status" value="1"/>
</dbReference>
<feature type="chain" id="PRO_5022661259" description="LysM domain-containing protein" evidence="2">
    <location>
        <begin position="19"/>
        <end position="166"/>
    </location>
</feature>
<dbReference type="EMBL" id="ML178839">
    <property type="protein sequence ID" value="TFK98548.1"/>
    <property type="molecule type" value="Genomic_DNA"/>
</dbReference>
<gene>
    <name evidence="4" type="ORF">BDV98DRAFT_595755</name>
</gene>
<keyword evidence="5" id="KW-1185">Reference proteome</keyword>
<dbReference type="SMART" id="SM00257">
    <property type="entry name" value="LysM"/>
    <property type="match status" value="2"/>
</dbReference>
<evidence type="ECO:0000256" key="1">
    <source>
        <dbReference type="ARBA" id="ARBA00022669"/>
    </source>
</evidence>
<dbReference type="AlphaFoldDB" id="A0A5C3QEH5"/>
<dbReference type="SUPFAM" id="SSF54106">
    <property type="entry name" value="LysM domain"/>
    <property type="match status" value="1"/>
</dbReference>
<protein>
    <recommendedName>
        <fullName evidence="3">LysM domain-containing protein</fullName>
    </recommendedName>
</protein>
<proteinExistence type="predicted"/>
<evidence type="ECO:0000313" key="4">
    <source>
        <dbReference type="EMBL" id="TFK98548.1"/>
    </source>
</evidence>
<dbReference type="Proteomes" id="UP000305067">
    <property type="component" value="Unassembled WGS sequence"/>
</dbReference>
<dbReference type="InterPro" id="IPR053214">
    <property type="entry name" value="LysM12-like"/>
</dbReference>
<evidence type="ECO:0000256" key="2">
    <source>
        <dbReference type="SAM" id="SignalP"/>
    </source>
</evidence>
<sequence>MLRSLVAVVALLTPVAFAADCKVAVVGKPHSGCWDIANAAGITTTQLSNWNSGLNCNLLQPNQRLCVSSGTLPDISPKPNANGSCFTHKVLPESTCAVIANQYGITVSKIEEFNKKTYKWKGKDTSSLLSTIVVLTFGSLHRLRKPAERRGHLCLEWNPSSHSGQP</sequence>
<dbReference type="STRING" id="1884261.A0A5C3QEH5"/>
<dbReference type="CDD" id="cd00118">
    <property type="entry name" value="LysM"/>
    <property type="match status" value="2"/>
</dbReference>
<dbReference type="InterPro" id="IPR018392">
    <property type="entry name" value="LysM"/>
</dbReference>
<dbReference type="InterPro" id="IPR036779">
    <property type="entry name" value="LysM_dom_sf"/>
</dbReference>
<evidence type="ECO:0000313" key="5">
    <source>
        <dbReference type="Proteomes" id="UP000305067"/>
    </source>
</evidence>
<dbReference type="OrthoDB" id="5985073at2759"/>
<accession>A0A5C3QEH5</accession>
<keyword evidence="1" id="KW-0147">Chitin-binding</keyword>
<feature type="signal peptide" evidence="2">
    <location>
        <begin position="1"/>
        <end position="18"/>
    </location>
</feature>
<keyword evidence="2" id="KW-0732">Signal</keyword>
<dbReference type="PANTHER" id="PTHR47700">
    <property type="entry name" value="V CHITINASE, PUTATIVE (AFU_ORTHOLOGUE AFUA_6G13720)-RELATED"/>
    <property type="match status" value="1"/>
</dbReference>
<dbReference type="PROSITE" id="PS51782">
    <property type="entry name" value="LYSM"/>
    <property type="match status" value="2"/>
</dbReference>
<evidence type="ECO:0000259" key="3">
    <source>
        <dbReference type="PROSITE" id="PS51782"/>
    </source>
</evidence>
<feature type="domain" description="LysM" evidence="3">
    <location>
        <begin position="86"/>
        <end position="134"/>
    </location>
</feature>
<dbReference type="Gene3D" id="3.10.350.10">
    <property type="entry name" value="LysM domain"/>
    <property type="match status" value="2"/>
</dbReference>
<name>A0A5C3QEH5_9AGAR</name>
<reference evidence="4 5" key="1">
    <citation type="journal article" date="2019" name="Nat. Ecol. Evol.">
        <title>Megaphylogeny resolves global patterns of mushroom evolution.</title>
        <authorList>
            <person name="Varga T."/>
            <person name="Krizsan K."/>
            <person name="Foldi C."/>
            <person name="Dima B."/>
            <person name="Sanchez-Garcia M."/>
            <person name="Sanchez-Ramirez S."/>
            <person name="Szollosi G.J."/>
            <person name="Szarkandi J.G."/>
            <person name="Papp V."/>
            <person name="Albert L."/>
            <person name="Andreopoulos W."/>
            <person name="Angelini C."/>
            <person name="Antonin V."/>
            <person name="Barry K.W."/>
            <person name="Bougher N.L."/>
            <person name="Buchanan P."/>
            <person name="Buyck B."/>
            <person name="Bense V."/>
            <person name="Catcheside P."/>
            <person name="Chovatia M."/>
            <person name="Cooper J."/>
            <person name="Damon W."/>
            <person name="Desjardin D."/>
            <person name="Finy P."/>
            <person name="Geml J."/>
            <person name="Haridas S."/>
            <person name="Hughes K."/>
            <person name="Justo A."/>
            <person name="Karasinski D."/>
            <person name="Kautmanova I."/>
            <person name="Kiss B."/>
            <person name="Kocsube S."/>
            <person name="Kotiranta H."/>
            <person name="LaButti K.M."/>
            <person name="Lechner B.E."/>
            <person name="Liimatainen K."/>
            <person name="Lipzen A."/>
            <person name="Lukacs Z."/>
            <person name="Mihaltcheva S."/>
            <person name="Morgado L.N."/>
            <person name="Niskanen T."/>
            <person name="Noordeloos M.E."/>
            <person name="Ohm R.A."/>
            <person name="Ortiz-Santana B."/>
            <person name="Ovrebo C."/>
            <person name="Racz N."/>
            <person name="Riley R."/>
            <person name="Savchenko A."/>
            <person name="Shiryaev A."/>
            <person name="Soop K."/>
            <person name="Spirin V."/>
            <person name="Szebenyi C."/>
            <person name="Tomsovsky M."/>
            <person name="Tulloss R.E."/>
            <person name="Uehling J."/>
            <person name="Grigoriev I.V."/>
            <person name="Vagvolgyi C."/>
            <person name="Papp T."/>
            <person name="Martin F.M."/>
            <person name="Miettinen O."/>
            <person name="Hibbett D.S."/>
            <person name="Nagy L.G."/>
        </authorList>
    </citation>
    <scope>NUCLEOTIDE SEQUENCE [LARGE SCALE GENOMIC DNA]</scope>
    <source>
        <strain evidence="4 5">CBS 309.79</strain>
    </source>
</reference>
<dbReference type="Pfam" id="PF01476">
    <property type="entry name" value="LysM"/>
    <property type="match status" value="2"/>
</dbReference>